<keyword evidence="1" id="KW-0328">Glycosyltransferase</keyword>
<dbReference type="RefSeq" id="WP_378135836.1">
    <property type="nucleotide sequence ID" value="NZ_JBHSMI010000028.1"/>
</dbReference>
<protein>
    <submittedName>
        <fullName evidence="4">Glycosyltransferase family 8 protein</fullName>
    </submittedName>
</protein>
<gene>
    <name evidence="4" type="ORF">ACFPOF_19945</name>
</gene>
<evidence type="ECO:0000256" key="2">
    <source>
        <dbReference type="ARBA" id="ARBA00022679"/>
    </source>
</evidence>
<keyword evidence="3" id="KW-0479">Metal-binding</keyword>
<dbReference type="InterPro" id="IPR029044">
    <property type="entry name" value="Nucleotide-diphossugar_trans"/>
</dbReference>
<dbReference type="PANTHER" id="PTHR13778">
    <property type="entry name" value="GLYCOSYLTRANSFERASE 8 DOMAIN-CONTAINING PROTEIN"/>
    <property type="match status" value="1"/>
</dbReference>
<name>A0ABW0HV31_9BACL</name>
<dbReference type="Pfam" id="PF01501">
    <property type="entry name" value="Glyco_transf_8"/>
    <property type="match status" value="1"/>
</dbReference>
<dbReference type="SUPFAM" id="SSF53448">
    <property type="entry name" value="Nucleotide-diphospho-sugar transferases"/>
    <property type="match status" value="1"/>
</dbReference>
<accession>A0ABW0HV31</accession>
<evidence type="ECO:0000313" key="4">
    <source>
        <dbReference type="EMBL" id="MFC5405021.1"/>
    </source>
</evidence>
<dbReference type="InterPro" id="IPR002495">
    <property type="entry name" value="Glyco_trans_8"/>
</dbReference>
<dbReference type="CDD" id="cd04194">
    <property type="entry name" value="GT8_A4GalT_like"/>
    <property type="match status" value="1"/>
</dbReference>
<dbReference type="EMBL" id="JBHSMI010000028">
    <property type="protein sequence ID" value="MFC5405021.1"/>
    <property type="molecule type" value="Genomic_DNA"/>
</dbReference>
<keyword evidence="2" id="KW-0808">Transferase</keyword>
<dbReference type="Proteomes" id="UP001596113">
    <property type="component" value="Unassembled WGS sequence"/>
</dbReference>
<keyword evidence="5" id="KW-1185">Reference proteome</keyword>
<sequence>MIDTETIAVVSSADNLYVQHLCAAFASVMVNLSKGWRASFYVIDGGIDVGNRSKLIRTVTGMGADVELIPADKESYGDLFIASDRHITLAAYYRLSIPELFKDKAYEKVIYLDCDLIAVDDLSKLWQTQLRQYPLAAVQDPGGGERLAKLGIPEGESYFNSGVMLINLARWRELSVTERTLRFLRENRHRLYYHDQDGLNAVLYGQWLQLHPRWNVQRAMFSRKIRAELPWSFGIEAREGCREPGIVHFTGTSKPWQFDNAHPYKREYYRYLRMTEWKEFRPAVGLRLALRRLAKLVLPASLHSVFAKMKFRSVANQDVRRGHSSHAEEEGIR</sequence>
<comment type="caution">
    <text evidence="4">The sequence shown here is derived from an EMBL/GenBank/DDBJ whole genome shotgun (WGS) entry which is preliminary data.</text>
</comment>
<organism evidence="4 5">
    <name type="scientific">Cohnella soli</name>
    <dbReference type="NCBI Taxonomy" id="425005"/>
    <lineage>
        <taxon>Bacteria</taxon>
        <taxon>Bacillati</taxon>
        <taxon>Bacillota</taxon>
        <taxon>Bacilli</taxon>
        <taxon>Bacillales</taxon>
        <taxon>Paenibacillaceae</taxon>
        <taxon>Cohnella</taxon>
    </lineage>
</organism>
<dbReference type="PANTHER" id="PTHR13778:SF47">
    <property type="entry name" value="LIPOPOLYSACCHARIDE 1,3-GALACTOSYLTRANSFERASE"/>
    <property type="match status" value="1"/>
</dbReference>
<dbReference type="Gene3D" id="3.90.550.10">
    <property type="entry name" value="Spore Coat Polysaccharide Biosynthesis Protein SpsA, Chain A"/>
    <property type="match status" value="1"/>
</dbReference>
<dbReference type="InterPro" id="IPR050748">
    <property type="entry name" value="Glycosyltrans_8_dom-fam"/>
</dbReference>
<evidence type="ECO:0000256" key="3">
    <source>
        <dbReference type="ARBA" id="ARBA00022723"/>
    </source>
</evidence>
<proteinExistence type="predicted"/>
<evidence type="ECO:0000313" key="5">
    <source>
        <dbReference type="Proteomes" id="UP001596113"/>
    </source>
</evidence>
<evidence type="ECO:0000256" key="1">
    <source>
        <dbReference type="ARBA" id="ARBA00022676"/>
    </source>
</evidence>
<reference evidence="5" key="1">
    <citation type="journal article" date="2019" name="Int. J. Syst. Evol. Microbiol.">
        <title>The Global Catalogue of Microorganisms (GCM) 10K type strain sequencing project: providing services to taxonomists for standard genome sequencing and annotation.</title>
        <authorList>
            <consortium name="The Broad Institute Genomics Platform"/>
            <consortium name="The Broad Institute Genome Sequencing Center for Infectious Disease"/>
            <person name="Wu L."/>
            <person name="Ma J."/>
        </authorList>
    </citation>
    <scope>NUCLEOTIDE SEQUENCE [LARGE SCALE GENOMIC DNA]</scope>
    <source>
        <strain evidence="5">CGMCC 1.18575</strain>
    </source>
</reference>